<feature type="chain" id="PRO_5012533452" description="Secreted protein" evidence="2">
    <location>
        <begin position="23"/>
        <end position="184"/>
    </location>
</feature>
<evidence type="ECO:0000313" key="4">
    <source>
        <dbReference type="Proteomes" id="UP000214646"/>
    </source>
</evidence>
<comment type="caution">
    <text evidence="3">The sequence shown here is derived from an EMBL/GenBank/DDBJ whole genome shotgun (WGS) entry which is preliminary data.</text>
</comment>
<evidence type="ECO:0000256" key="2">
    <source>
        <dbReference type="SAM" id="SignalP"/>
    </source>
</evidence>
<feature type="signal peptide" evidence="2">
    <location>
        <begin position="1"/>
        <end position="22"/>
    </location>
</feature>
<feature type="coiled-coil region" evidence="1">
    <location>
        <begin position="21"/>
        <end position="69"/>
    </location>
</feature>
<keyword evidence="1" id="KW-0175">Coiled coil</keyword>
<gene>
    <name evidence="3" type="ORF">FRUB_10046</name>
</gene>
<protein>
    <recommendedName>
        <fullName evidence="5">Secreted protein</fullName>
    </recommendedName>
</protein>
<dbReference type="Proteomes" id="UP000214646">
    <property type="component" value="Unassembled WGS sequence"/>
</dbReference>
<name>A0A225D6D7_9BACT</name>
<keyword evidence="4" id="KW-1185">Reference proteome</keyword>
<proteinExistence type="predicted"/>
<dbReference type="RefSeq" id="WP_088260396.1">
    <property type="nucleotide sequence ID" value="NZ_NIDE01000019.1"/>
</dbReference>
<dbReference type="EMBL" id="NIDE01000019">
    <property type="protein sequence ID" value="OWK35204.1"/>
    <property type="molecule type" value="Genomic_DNA"/>
</dbReference>
<reference evidence="4" key="1">
    <citation type="submission" date="2017-06" db="EMBL/GenBank/DDBJ databases">
        <title>Genome analysis of Fimbriiglobus ruber SP5, the first member of the order Planctomycetales with confirmed chitinolytic capability.</title>
        <authorList>
            <person name="Ravin N.V."/>
            <person name="Rakitin A.L."/>
            <person name="Ivanova A.A."/>
            <person name="Beletsky A.V."/>
            <person name="Kulichevskaya I.S."/>
            <person name="Mardanov A.V."/>
            <person name="Dedysh S.N."/>
        </authorList>
    </citation>
    <scope>NUCLEOTIDE SEQUENCE [LARGE SCALE GENOMIC DNA]</scope>
    <source>
        <strain evidence="4">SP5</strain>
    </source>
</reference>
<dbReference type="Gene3D" id="1.20.5.1700">
    <property type="match status" value="1"/>
</dbReference>
<accession>A0A225D6D7</accession>
<evidence type="ECO:0000256" key="1">
    <source>
        <dbReference type="SAM" id="Coils"/>
    </source>
</evidence>
<keyword evidence="2" id="KW-0732">Signal</keyword>
<organism evidence="3 4">
    <name type="scientific">Fimbriiglobus ruber</name>
    <dbReference type="NCBI Taxonomy" id="1908690"/>
    <lineage>
        <taxon>Bacteria</taxon>
        <taxon>Pseudomonadati</taxon>
        <taxon>Planctomycetota</taxon>
        <taxon>Planctomycetia</taxon>
        <taxon>Gemmatales</taxon>
        <taxon>Gemmataceae</taxon>
        <taxon>Fimbriiglobus</taxon>
    </lineage>
</organism>
<evidence type="ECO:0008006" key="5">
    <source>
        <dbReference type="Google" id="ProtNLM"/>
    </source>
</evidence>
<dbReference type="AlphaFoldDB" id="A0A225D6D7"/>
<sequence>MVRFTMLAVALLVLTGTSNARGQDTDEVKKLKKEVELLERELKVARVENEQLKREIEQLKAAKTTTKKEEPQKKTLSELLPTETTLSGDYAGEKAGSERGTFAVTITERTGNKVKGTWLAKPDMKEAYPEREIVGEISDNKLVLRPVNTVTKWTCTMYLKGQALEGYNVFPDGNRVKVALKVAK</sequence>
<evidence type="ECO:0000313" key="3">
    <source>
        <dbReference type="EMBL" id="OWK35204.1"/>
    </source>
</evidence>